<feature type="compositionally biased region" description="Polar residues" evidence="1">
    <location>
        <begin position="812"/>
        <end position="821"/>
    </location>
</feature>
<gene>
    <name evidence="2" type="ORF">LAESUDRAFT_811890</name>
</gene>
<feature type="region of interest" description="Disordered" evidence="1">
    <location>
        <begin position="317"/>
        <end position="465"/>
    </location>
</feature>
<feature type="compositionally biased region" description="Polar residues" evidence="1">
    <location>
        <begin position="992"/>
        <end position="1004"/>
    </location>
</feature>
<dbReference type="Proteomes" id="UP000076871">
    <property type="component" value="Unassembled WGS sequence"/>
</dbReference>
<feature type="compositionally biased region" description="Basic and acidic residues" evidence="1">
    <location>
        <begin position="354"/>
        <end position="364"/>
    </location>
</feature>
<dbReference type="RefSeq" id="XP_040765363.1">
    <property type="nucleotide sequence ID" value="XM_040914355.1"/>
</dbReference>
<feature type="compositionally biased region" description="Low complexity" evidence="1">
    <location>
        <begin position="151"/>
        <end position="166"/>
    </location>
</feature>
<sequence>MSVALEGLEHADPVVQDMNHALQAADASVTIQDKDSTLRNHHTSREIDDVVDLHEGDAAAHEQVSEEIDRDSSLANKIPALDSFNGDAANGTGEPHPPVSETLQDDILNDIEERPAVALAESAHSHAIDEHAPATSDVLEQRGELGSSVVTSAESEQTDAAAAAEKASSDEANETTAEIPQTAAQIFSAAEEQHNSSEEPETQQEEAHEENASAAVDETVAVAPTELVATEGEAPTEETAPTKETALAEESEIPGEPNATEEITTGEGATPVVEAAATEEVDTVTEDIAEEAGTGDESSTAKEASAEEIVAVEEAIAAGELSTAEEAAHAEKPAAEEEAAPTEEIVVAEQTSLSEERAAAERRNSAQVEETAREATPAPEESTTFEERAPAAEAAVVSEEVAAPVEISTEEPAHPEESVASEELAPQETSSVGETVTVEQEAATAAISEEKQEEEAATATETPVEELTAVEEAIVVEEQATVEELKPEEIASIEEIPVVDVVATDPREDAVTLEEATQSEGEDVGERVPAAEQFATEEPVAVQVTEMNPVNGAEAVAVEEDTPVAVTADVAEVLTEAGRAASGSTEAASSLIAEGSVAEAILAEATATYEPDTAVAGGEEPLSAAVEAAIVTTEAVPEAPSELPAVDGEAQPAIVTSEEVTDIEYSGSAPIETAVANTEVETSIPAAKAQEQPTETLVEVVQAGEVEQAGNNVAQPGNEAAQLDEKHVPAAYVDADQVASREEAPVVAEESATAAKEDAQEGSTGVAHHVLQAGLATVAGAGVQELAAQVPILEHLDHDDAEDAAVVESHQVCPSSNASGTHRSKRIQEQEVPATSIISAAEKAVPEAGISVVEEDATPAVTIDVSEDIAGKVVEQDNLPAAEGSLPAAATETERPKSPWTPSYSVTRQGSGVDADADEDKEEIAELEQLPPPANEAQAESSTVEETAIAVPVIRAEIVDVLTEEPSAMKVSIVEDATETTEEEAAKPTWVRSYSVSSQGTSPVHSPKLGPTEAAEEPPKATWVRSYSVSSQGGSPLHSPKPLDEAAADANSDEQVVEAEAVQITISPAPETEVVGNIAFAQESVPSVVSATEDTVSDVNIDGTAADVITDEAGEEGKSASWVPSYSVNSLGTSPLQIARATEDADVEGLAPLPAMVASESTSVQTDFPVVETTIIEVVEEASPDILASNAQAAPQLSVDVSTVTTKDAERPKSPWTPSYSVTRQGTSPLNGPIAMEEKELDQLEQLPAPVTQAEEQAETAVREIVTEVIVQKQLSTNNDGLVVGEPPARPWTPSYSVTTQGPGTPKAVGVIEASETQASKPELTPLTTANGEQQDQATQGEPKSPSTRARNGSNTSSRFFPGGWFSSSSKSPHHAGRLSHENAEGEFSKSSTSALASPALETTANAANGDVGERRKSRWCIVM</sequence>
<feature type="compositionally biased region" description="Polar residues" evidence="1">
    <location>
        <begin position="174"/>
        <end position="185"/>
    </location>
</feature>
<dbReference type="EMBL" id="KV427618">
    <property type="protein sequence ID" value="KZT07623.1"/>
    <property type="molecule type" value="Genomic_DNA"/>
</dbReference>
<evidence type="ECO:0000313" key="3">
    <source>
        <dbReference type="Proteomes" id="UP000076871"/>
    </source>
</evidence>
<feature type="compositionally biased region" description="Polar residues" evidence="1">
    <location>
        <begin position="1216"/>
        <end position="1227"/>
    </location>
</feature>
<proteinExistence type="predicted"/>
<feature type="region of interest" description="Disordered" evidence="1">
    <location>
        <begin position="1279"/>
        <end position="1414"/>
    </location>
</feature>
<feature type="region of interest" description="Disordered" evidence="1">
    <location>
        <begin position="83"/>
        <end position="102"/>
    </location>
</feature>
<keyword evidence="3" id="KW-1185">Reference proteome</keyword>
<feature type="region of interest" description="Disordered" evidence="1">
    <location>
        <begin position="141"/>
        <end position="269"/>
    </location>
</feature>
<feature type="compositionally biased region" description="Polar residues" evidence="1">
    <location>
        <begin position="1389"/>
        <end position="1407"/>
    </location>
</feature>
<dbReference type="GeneID" id="63831382"/>
<accession>A0A165ERM8</accession>
<feature type="compositionally biased region" description="Polar residues" evidence="1">
    <location>
        <begin position="1025"/>
        <end position="1034"/>
    </location>
</feature>
<feature type="compositionally biased region" description="Polar residues" evidence="1">
    <location>
        <begin position="900"/>
        <end position="910"/>
    </location>
</feature>
<evidence type="ECO:0000256" key="1">
    <source>
        <dbReference type="SAM" id="MobiDB-lite"/>
    </source>
</evidence>
<evidence type="ECO:0000313" key="2">
    <source>
        <dbReference type="EMBL" id="KZT07623.1"/>
    </source>
</evidence>
<dbReference type="OrthoDB" id="2804751at2759"/>
<protein>
    <submittedName>
        <fullName evidence="2">Uncharacterized protein</fullName>
    </submittedName>
</protein>
<feature type="compositionally biased region" description="Low complexity" evidence="1">
    <location>
        <begin position="229"/>
        <end position="245"/>
    </location>
</feature>
<feature type="region of interest" description="Disordered" evidence="1">
    <location>
        <begin position="812"/>
        <end position="831"/>
    </location>
</feature>
<feature type="compositionally biased region" description="Basic and acidic residues" evidence="1">
    <location>
        <begin position="1379"/>
        <end position="1388"/>
    </location>
</feature>
<feature type="compositionally biased region" description="Low complexity" evidence="1">
    <location>
        <begin position="260"/>
        <end position="269"/>
    </location>
</feature>
<organism evidence="2 3">
    <name type="scientific">Laetiporus sulphureus 93-53</name>
    <dbReference type="NCBI Taxonomy" id="1314785"/>
    <lineage>
        <taxon>Eukaryota</taxon>
        <taxon>Fungi</taxon>
        <taxon>Dikarya</taxon>
        <taxon>Basidiomycota</taxon>
        <taxon>Agaricomycotina</taxon>
        <taxon>Agaricomycetes</taxon>
        <taxon>Polyporales</taxon>
        <taxon>Laetiporus</taxon>
    </lineage>
</organism>
<feature type="region of interest" description="Disordered" evidence="1">
    <location>
        <begin position="976"/>
        <end position="1052"/>
    </location>
</feature>
<feature type="compositionally biased region" description="Low complexity" evidence="1">
    <location>
        <begin position="391"/>
        <end position="406"/>
    </location>
</feature>
<dbReference type="InParanoid" id="A0A165ERM8"/>
<feature type="compositionally biased region" description="Low complexity" evidence="1">
    <location>
        <begin position="432"/>
        <end position="447"/>
    </location>
</feature>
<feature type="region of interest" description="Disordered" evidence="1">
    <location>
        <begin position="881"/>
        <end position="921"/>
    </location>
</feature>
<name>A0A165ERM8_9APHY</name>
<feature type="compositionally biased region" description="Basic and acidic residues" evidence="1">
    <location>
        <begin position="326"/>
        <end position="335"/>
    </location>
</feature>
<feature type="compositionally biased region" description="Polar residues" evidence="1">
    <location>
        <begin position="1294"/>
        <end position="1303"/>
    </location>
</feature>
<reference evidence="2 3" key="1">
    <citation type="journal article" date="2016" name="Mol. Biol. Evol.">
        <title>Comparative Genomics of Early-Diverging Mushroom-Forming Fungi Provides Insights into the Origins of Lignocellulose Decay Capabilities.</title>
        <authorList>
            <person name="Nagy L.G."/>
            <person name="Riley R."/>
            <person name="Tritt A."/>
            <person name="Adam C."/>
            <person name="Daum C."/>
            <person name="Floudas D."/>
            <person name="Sun H."/>
            <person name="Yadav J.S."/>
            <person name="Pangilinan J."/>
            <person name="Larsson K.H."/>
            <person name="Matsuura K."/>
            <person name="Barry K."/>
            <person name="Labutti K."/>
            <person name="Kuo R."/>
            <person name="Ohm R.A."/>
            <person name="Bhattacharya S.S."/>
            <person name="Shirouzu T."/>
            <person name="Yoshinaga Y."/>
            <person name="Martin F.M."/>
            <person name="Grigoriev I.V."/>
            <person name="Hibbett D.S."/>
        </authorList>
    </citation>
    <scope>NUCLEOTIDE SEQUENCE [LARGE SCALE GENOMIC DNA]</scope>
    <source>
        <strain evidence="2 3">93-53</strain>
    </source>
</reference>
<feature type="compositionally biased region" description="Polar residues" evidence="1">
    <location>
        <begin position="1315"/>
        <end position="1359"/>
    </location>
</feature>
<feature type="region of interest" description="Disordered" evidence="1">
    <location>
        <begin position="1204"/>
        <end position="1227"/>
    </location>
</feature>
<dbReference type="STRING" id="1314785.A0A165ERM8"/>